<sequence>NVEPMIPITEEETHHAVCALGEDEAYGLDGFEAGIFQMFLHIVGKDVWEAVGEIRMQEQIC</sequence>
<name>A0AA38LMQ3_TAXCH</name>
<dbReference type="Proteomes" id="UP000824469">
    <property type="component" value="Unassembled WGS sequence"/>
</dbReference>
<gene>
    <name evidence="1" type="ORF">KI387_001587</name>
</gene>
<reference evidence="1 2" key="1">
    <citation type="journal article" date="2021" name="Nat. Plants">
        <title>The Taxus genome provides insights into paclitaxel biosynthesis.</title>
        <authorList>
            <person name="Xiong X."/>
            <person name="Gou J."/>
            <person name="Liao Q."/>
            <person name="Li Y."/>
            <person name="Zhou Q."/>
            <person name="Bi G."/>
            <person name="Li C."/>
            <person name="Du R."/>
            <person name="Wang X."/>
            <person name="Sun T."/>
            <person name="Guo L."/>
            <person name="Liang H."/>
            <person name="Lu P."/>
            <person name="Wu Y."/>
            <person name="Zhang Z."/>
            <person name="Ro D.K."/>
            <person name="Shang Y."/>
            <person name="Huang S."/>
            <person name="Yan J."/>
        </authorList>
    </citation>
    <scope>NUCLEOTIDE SEQUENCE [LARGE SCALE GENOMIC DNA]</scope>
    <source>
        <strain evidence="1">Ta-2019</strain>
    </source>
</reference>
<evidence type="ECO:0000313" key="1">
    <source>
        <dbReference type="EMBL" id="KAH9329479.1"/>
    </source>
</evidence>
<feature type="non-terminal residue" evidence="1">
    <location>
        <position position="61"/>
    </location>
</feature>
<evidence type="ECO:0000313" key="2">
    <source>
        <dbReference type="Proteomes" id="UP000824469"/>
    </source>
</evidence>
<dbReference type="EMBL" id="JAHRHJ020000001">
    <property type="protein sequence ID" value="KAH9329479.1"/>
    <property type="molecule type" value="Genomic_DNA"/>
</dbReference>
<comment type="caution">
    <text evidence="1">The sequence shown here is derived from an EMBL/GenBank/DDBJ whole genome shotgun (WGS) entry which is preliminary data.</text>
</comment>
<dbReference type="AlphaFoldDB" id="A0AA38LMQ3"/>
<organism evidence="1 2">
    <name type="scientific">Taxus chinensis</name>
    <name type="common">Chinese yew</name>
    <name type="synonym">Taxus wallichiana var. chinensis</name>
    <dbReference type="NCBI Taxonomy" id="29808"/>
    <lineage>
        <taxon>Eukaryota</taxon>
        <taxon>Viridiplantae</taxon>
        <taxon>Streptophyta</taxon>
        <taxon>Embryophyta</taxon>
        <taxon>Tracheophyta</taxon>
        <taxon>Spermatophyta</taxon>
        <taxon>Pinopsida</taxon>
        <taxon>Pinidae</taxon>
        <taxon>Conifers II</taxon>
        <taxon>Cupressales</taxon>
        <taxon>Taxaceae</taxon>
        <taxon>Taxus</taxon>
    </lineage>
</organism>
<proteinExistence type="predicted"/>
<feature type="non-terminal residue" evidence="1">
    <location>
        <position position="1"/>
    </location>
</feature>
<protein>
    <submittedName>
        <fullName evidence="1">Uncharacterized protein</fullName>
    </submittedName>
</protein>
<accession>A0AA38LMQ3</accession>
<keyword evidence="2" id="KW-1185">Reference proteome</keyword>